<dbReference type="GO" id="GO:0006139">
    <property type="term" value="P:nucleobase-containing compound metabolic process"/>
    <property type="evidence" value="ECO:0007669"/>
    <property type="project" value="InterPro"/>
</dbReference>
<dbReference type="Pfam" id="PF01612">
    <property type="entry name" value="DNA_pol_A_exo1"/>
    <property type="match status" value="1"/>
</dbReference>
<evidence type="ECO:0000313" key="12">
    <source>
        <dbReference type="Proteomes" id="UP000827889"/>
    </source>
</evidence>
<keyword evidence="4" id="KW-0378">Hydrolase</keyword>
<dbReference type="CDD" id="cd06141">
    <property type="entry name" value="WRN_exo"/>
    <property type="match status" value="1"/>
</dbReference>
<evidence type="ECO:0000256" key="10">
    <source>
        <dbReference type="SAM" id="MobiDB-lite"/>
    </source>
</evidence>
<dbReference type="AlphaFoldDB" id="A0A8B8QKL4"/>
<reference evidence="12 15" key="2">
    <citation type="submission" date="2025-05" db="UniProtKB">
        <authorList>
            <consortium name="RefSeq"/>
        </authorList>
    </citation>
    <scope>NUCLEOTIDE SEQUENCE [LARGE SCALE GENOMIC DNA]</scope>
    <source>
        <tissue evidence="15">Leaf</tissue>
    </source>
</reference>
<evidence type="ECO:0000256" key="2">
    <source>
        <dbReference type="ARBA" id="ARBA00022722"/>
    </source>
</evidence>
<dbReference type="FunFam" id="3.30.420.10:FF:000114">
    <property type="entry name" value="Werner Syndrome-like exonuclease"/>
    <property type="match status" value="1"/>
</dbReference>
<dbReference type="RefSeq" id="XP_048139395.1">
    <property type="nucleotide sequence ID" value="XM_048283438.1"/>
</dbReference>
<keyword evidence="2" id="KW-0540">Nuclease</keyword>
<feature type="region of interest" description="Disordered" evidence="10">
    <location>
        <begin position="48"/>
        <end position="78"/>
    </location>
</feature>
<dbReference type="PANTHER" id="PTHR13620">
    <property type="entry name" value="3-5 EXONUCLEASE"/>
    <property type="match status" value="1"/>
</dbReference>
<evidence type="ECO:0000256" key="4">
    <source>
        <dbReference type="ARBA" id="ARBA00022801"/>
    </source>
</evidence>
<evidence type="ECO:0000256" key="1">
    <source>
        <dbReference type="ARBA" id="ARBA00004123"/>
    </source>
</evidence>
<evidence type="ECO:0000259" key="11">
    <source>
        <dbReference type="SMART" id="SM00474"/>
    </source>
</evidence>
<comment type="subcellular location">
    <subcellularLocation>
        <location evidence="1">Nucleus</location>
    </subcellularLocation>
</comment>
<dbReference type="GO" id="GO:0005634">
    <property type="term" value="C:nucleus"/>
    <property type="evidence" value="ECO:0007669"/>
    <property type="project" value="UniProtKB-SubCell"/>
</dbReference>
<dbReference type="GO" id="GO:0003676">
    <property type="term" value="F:nucleic acid binding"/>
    <property type="evidence" value="ECO:0007669"/>
    <property type="project" value="InterPro"/>
</dbReference>
<keyword evidence="3" id="KW-0479">Metal-binding</keyword>
<dbReference type="PANTHER" id="PTHR13620:SF109">
    <property type="entry name" value="3'-5' EXONUCLEASE"/>
    <property type="match status" value="1"/>
</dbReference>
<dbReference type="GeneID" id="115753285"/>
<evidence type="ECO:0000313" key="13">
    <source>
        <dbReference type="RefSeq" id="XP_030547691.1"/>
    </source>
</evidence>
<dbReference type="SUPFAM" id="SSF53098">
    <property type="entry name" value="Ribonuclease H-like"/>
    <property type="match status" value="1"/>
</dbReference>
<keyword evidence="12" id="KW-1185">Reference proteome</keyword>
<evidence type="ECO:0000256" key="5">
    <source>
        <dbReference type="ARBA" id="ARBA00022839"/>
    </source>
</evidence>
<dbReference type="GO" id="GO:0046872">
    <property type="term" value="F:metal ion binding"/>
    <property type="evidence" value="ECO:0007669"/>
    <property type="project" value="UniProtKB-KW"/>
</dbReference>
<keyword evidence="7" id="KW-0539">Nucleus</keyword>
<keyword evidence="5" id="KW-0269">Exonuclease</keyword>
<evidence type="ECO:0000256" key="6">
    <source>
        <dbReference type="ARBA" id="ARBA00022842"/>
    </source>
</evidence>
<dbReference type="SMART" id="SM00474">
    <property type="entry name" value="35EXOc"/>
    <property type="match status" value="1"/>
</dbReference>
<gene>
    <name evidence="13 14 15" type="primary">LOC115753285</name>
</gene>
<dbReference type="InterPro" id="IPR002562">
    <property type="entry name" value="3'-5'_exonuclease_dom"/>
</dbReference>
<keyword evidence="6" id="KW-0460">Magnesium</keyword>
<dbReference type="RefSeq" id="XP_030547692.1">
    <property type="nucleotide sequence ID" value="XM_030691832.1"/>
</dbReference>
<evidence type="ECO:0000313" key="14">
    <source>
        <dbReference type="RefSeq" id="XP_030547692.1"/>
    </source>
</evidence>
<name>A0A8B8QKL4_9MYRT</name>
<dbReference type="InterPro" id="IPR012337">
    <property type="entry name" value="RNaseH-like_sf"/>
</dbReference>
<evidence type="ECO:0000256" key="8">
    <source>
        <dbReference type="ARBA" id="ARBA00040531"/>
    </source>
</evidence>
<reference evidence="13" key="1">
    <citation type="submission" date="2025-04" db="UniProtKB">
        <authorList>
            <consortium name="RefSeq"/>
        </authorList>
    </citation>
    <scope>IDENTIFICATION</scope>
</reference>
<dbReference type="Gene3D" id="3.30.420.10">
    <property type="entry name" value="Ribonuclease H-like superfamily/Ribonuclease H"/>
    <property type="match status" value="1"/>
</dbReference>
<dbReference type="Proteomes" id="UP000827889">
    <property type="component" value="Chromosome 1"/>
</dbReference>
<dbReference type="GO" id="GO:0008408">
    <property type="term" value="F:3'-5' exonuclease activity"/>
    <property type="evidence" value="ECO:0007669"/>
    <property type="project" value="InterPro"/>
</dbReference>
<dbReference type="RefSeq" id="XP_030547691.1">
    <property type="nucleotide sequence ID" value="XM_030691831.1"/>
</dbReference>
<evidence type="ECO:0000256" key="7">
    <source>
        <dbReference type="ARBA" id="ARBA00023242"/>
    </source>
</evidence>
<dbReference type="InterPro" id="IPR051132">
    <property type="entry name" value="3-5_Exonuclease_domain"/>
</dbReference>
<feature type="domain" description="3'-5' exonuclease" evidence="11">
    <location>
        <begin position="105"/>
        <end position="284"/>
    </location>
</feature>
<organism evidence="12 13">
    <name type="scientific">Rhodamnia argentea</name>
    <dbReference type="NCBI Taxonomy" id="178133"/>
    <lineage>
        <taxon>Eukaryota</taxon>
        <taxon>Viridiplantae</taxon>
        <taxon>Streptophyta</taxon>
        <taxon>Embryophyta</taxon>
        <taxon>Tracheophyta</taxon>
        <taxon>Spermatophyta</taxon>
        <taxon>Magnoliopsida</taxon>
        <taxon>eudicotyledons</taxon>
        <taxon>Gunneridae</taxon>
        <taxon>Pentapetalae</taxon>
        <taxon>rosids</taxon>
        <taxon>malvids</taxon>
        <taxon>Myrtales</taxon>
        <taxon>Myrtaceae</taxon>
        <taxon>Myrtoideae</taxon>
        <taxon>Myrteae</taxon>
        <taxon>Australasian group</taxon>
        <taxon>Rhodamnia</taxon>
    </lineage>
</organism>
<accession>A0A8B8QKL4</accession>
<sequence>MKIASADGDTPTIVANARSIGAESVPGWDQPFTDQELDDIEAAVTTAISKKRRPFSGTGNDDDEDERPGGPRRRLPGSFSLQHSMRIKLPVMIFRGRITYNRSATGVERAAAQLLSKIDAMKGVMDQVIIGFDIEYRPTFQRGVPPRKTAVMQICGDNDHCHVMHVIRSGIPPSLKLILEDTAVLKVGAGIAGDARKVLKDYNVSVNGFQDLSELANQKLALPRNRWGLASLSEVLLNKQLEKSMKIRCGNWEAFFLSEEQLLYAATDAFVSWHLYQVLKSLPDARRNNIENNEEKLTVALP</sequence>
<evidence type="ECO:0000256" key="3">
    <source>
        <dbReference type="ARBA" id="ARBA00022723"/>
    </source>
</evidence>
<evidence type="ECO:0000256" key="9">
    <source>
        <dbReference type="ARBA" id="ARBA00042761"/>
    </source>
</evidence>
<proteinExistence type="predicted"/>
<evidence type="ECO:0000313" key="15">
    <source>
        <dbReference type="RefSeq" id="XP_048139395.1"/>
    </source>
</evidence>
<dbReference type="InterPro" id="IPR036397">
    <property type="entry name" value="RNaseH_sf"/>
</dbReference>
<dbReference type="OrthoDB" id="1920326at2759"/>
<protein>
    <recommendedName>
        <fullName evidence="8">3'-5' exonuclease</fullName>
    </recommendedName>
    <alternativeName>
        <fullName evidence="9">Werner Syndrome-like exonuclease</fullName>
    </alternativeName>
</protein>
<dbReference type="KEGG" id="rarg:115753285"/>